<accession>A0AAN4Z409</accession>
<sequence>DQIGNSRVSTNFSYCEILVNNAAPLLSVKNGRFRMSFVTLTQLKSDSFETAETLGKFDEKLRCDPFRREFKNETFEDGKIIKLEIKDFLSPKLLCSAVHPNSLLYAELRERSTSQRTDPIRVKRVECKKKSEQHGWKYEILKLDGGTHDIPHDANFEVFCGVPVELMCKDPNIIATHPPVFEQDIETMQVSLK</sequence>
<proteinExistence type="predicted"/>
<evidence type="ECO:0000313" key="2">
    <source>
        <dbReference type="Proteomes" id="UP001328107"/>
    </source>
</evidence>
<dbReference type="Proteomes" id="UP001328107">
    <property type="component" value="Unassembled WGS sequence"/>
</dbReference>
<feature type="non-terminal residue" evidence="1">
    <location>
        <position position="1"/>
    </location>
</feature>
<comment type="caution">
    <text evidence="1">The sequence shown here is derived from an EMBL/GenBank/DDBJ whole genome shotgun (WGS) entry which is preliminary data.</text>
</comment>
<dbReference type="EMBL" id="BTRK01000001">
    <property type="protein sequence ID" value="GMR33571.1"/>
    <property type="molecule type" value="Genomic_DNA"/>
</dbReference>
<organism evidence="1 2">
    <name type="scientific">Pristionchus mayeri</name>
    <dbReference type="NCBI Taxonomy" id="1317129"/>
    <lineage>
        <taxon>Eukaryota</taxon>
        <taxon>Metazoa</taxon>
        <taxon>Ecdysozoa</taxon>
        <taxon>Nematoda</taxon>
        <taxon>Chromadorea</taxon>
        <taxon>Rhabditida</taxon>
        <taxon>Rhabditina</taxon>
        <taxon>Diplogasteromorpha</taxon>
        <taxon>Diplogasteroidea</taxon>
        <taxon>Neodiplogasteridae</taxon>
        <taxon>Pristionchus</taxon>
    </lineage>
</organism>
<name>A0AAN4Z409_9BILA</name>
<reference evidence="2" key="1">
    <citation type="submission" date="2022-10" db="EMBL/GenBank/DDBJ databases">
        <title>Genome assembly of Pristionchus species.</title>
        <authorList>
            <person name="Yoshida K."/>
            <person name="Sommer R.J."/>
        </authorList>
    </citation>
    <scope>NUCLEOTIDE SEQUENCE [LARGE SCALE GENOMIC DNA]</scope>
    <source>
        <strain evidence="2">RS5460</strain>
    </source>
</reference>
<feature type="non-terminal residue" evidence="1">
    <location>
        <position position="193"/>
    </location>
</feature>
<gene>
    <name evidence="1" type="ORF">PMAYCL1PPCAC_03766</name>
</gene>
<evidence type="ECO:0000313" key="1">
    <source>
        <dbReference type="EMBL" id="GMR33571.1"/>
    </source>
</evidence>
<protein>
    <submittedName>
        <fullName evidence="1">Uncharacterized protein</fullName>
    </submittedName>
</protein>
<dbReference type="AlphaFoldDB" id="A0AAN4Z409"/>
<keyword evidence="2" id="KW-1185">Reference proteome</keyword>